<sequence>MSKEPTSTAEIVRVASYLRVSTGKQAESNLSIHDQRRQIERYCAARGWTMVEDFVEPGSSATDDRRPASQPMIDAALTAHDVHRVATDSGATLRSAEGGTRRTLAQSLLQRVEVADKRKARVLGSRKTLLKMLAISSGTNLARAGFGGSDETVDHYAFPLAL</sequence>
<protein>
    <submittedName>
        <fullName evidence="7">Recombinase family protein</fullName>
    </submittedName>
</protein>
<dbReference type="Proteomes" id="UP000515292">
    <property type="component" value="Chromosome"/>
</dbReference>
<dbReference type="KEGG" id="sand:H3309_14250"/>
<gene>
    <name evidence="7" type="ORF">H3309_14250</name>
</gene>
<evidence type="ECO:0000256" key="1">
    <source>
        <dbReference type="ARBA" id="ARBA00022908"/>
    </source>
</evidence>
<name>A0A7G5IMV9_9SPHN</name>
<dbReference type="EMBL" id="CP059851">
    <property type="protein sequence ID" value="QMW24701.1"/>
    <property type="molecule type" value="Genomic_DNA"/>
</dbReference>
<evidence type="ECO:0000313" key="7">
    <source>
        <dbReference type="EMBL" id="QMW24701.1"/>
    </source>
</evidence>
<dbReference type="Pfam" id="PF00239">
    <property type="entry name" value="Resolvase"/>
    <property type="match status" value="1"/>
</dbReference>
<evidence type="ECO:0000259" key="6">
    <source>
        <dbReference type="SMART" id="SM00857"/>
    </source>
</evidence>
<evidence type="ECO:0000313" key="8">
    <source>
        <dbReference type="Proteomes" id="UP000515292"/>
    </source>
</evidence>
<feature type="active site" description="O-(5'-phospho-DNA)-serine intermediate" evidence="4 5">
    <location>
        <position position="21"/>
    </location>
</feature>
<keyword evidence="1" id="KW-0229">DNA integration</keyword>
<dbReference type="Gene3D" id="3.40.50.1390">
    <property type="entry name" value="Resolvase, N-terminal catalytic domain"/>
    <property type="match status" value="1"/>
</dbReference>
<dbReference type="GO" id="GO:0015074">
    <property type="term" value="P:DNA integration"/>
    <property type="evidence" value="ECO:0007669"/>
    <property type="project" value="UniProtKB-KW"/>
</dbReference>
<keyword evidence="8" id="KW-1185">Reference proteome</keyword>
<evidence type="ECO:0000256" key="3">
    <source>
        <dbReference type="ARBA" id="ARBA00023172"/>
    </source>
</evidence>
<dbReference type="GO" id="GO:0003677">
    <property type="term" value="F:DNA binding"/>
    <property type="evidence" value="ECO:0007669"/>
    <property type="project" value="UniProtKB-KW"/>
</dbReference>
<dbReference type="InterPro" id="IPR006118">
    <property type="entry name" value="Recombinase_CS"/>
</dbReference>
<keyword evidence="2" id="KW-0238">DNA-binding</keyword>
<dbReference type="InterPro" id="IPR006119">
    <property type="entry name" value="Resolv_N"/>
</dbReference>
<dbReference type="PROSITE" id="PS00397">
    <property type="entry name" value="RECOMBINASES_1"/>
    <property type="match status" value="1"/>
</dbReference>
<evidence type="ECO:0000256" key="2">
    <source>
        <dbReference type="ARBA" id="ARBA00023125"/>
    </source>
</evidence>
<reference evidence="7 8" key="1">
    <citation type="submission" date="2020-07" db="EMBL/GenBank/DDBJ databases">
        <title>Complete genome sequence for Sandaracinobacter sp. M6.</title>
        <authorList>
            <person name="Tang Y."/>
            <person name="Liu Q."/>
            <person name="Guo Z."/>
            <person name="Lei P."/>
            <person name="Huang B."/>
        </authorList>
    </citation>
    <scope>NUCLEOTIDE SEQUENCE [LARGE SCALE GENOMIC DNA]</scope>
    <source>
        <strain evidence="7 8">M6</strain>
    </source>
</reference>
<feature type="domain" description="Resolvase/invertase-type recombinase catalytic" evidence="6">
    <location>
        <begin position="14"/>
        <end position="126"/>
    </location>
</feature>
<keyword evidence="3" id="KW-0233">DNA recombination</keyword>
<evidence type="ECO:0000256" key="4">
    <source>
        <dbReference type="PIRSR" id="PIRSR606118-50"/>
    </source>
</evidence>
<proteinExistence type="predicted"/>
<evidence type="ECO:0000256" key="5">
    <source>
        <dbReference type="PROSITE-ProRule" id="PRU10137"/>
    </source>
</evidence>
<dbReference type="InterPro" id="IPR036162">
    <property type="entry name" value="Resolvase-like_N_sf"/>
</dbReference>
<dbReference type="GO" id="GO:0000150">
    <property type="term" value="F:DNA strand exchange activity"/>
    <property type="evidence" value="ECO:0007669"/>
    <property type="project" value="InterPro"/>
</dbReference>
<accession>A0A7G5IMV9</accession>
<dbReference type="SMART" id="SM00857">
    <property type="entry name" value="Resolvase"/>
    <property type="match status" value="1"/>
</dbReference>
<dbReference type="AlphaFoldDB" id="A0A7G5IMV9"/>
<dbReference type="SUPFAM" id="SSF53041">
    <property type="entry name" value="Resolvase-like"/>
    <property type="match status" value="1"/>
</dbReference>
<organism evidence="7 8">
    <name type="scientific">Sandaracinobacteroides saxicola</name>
    <dbReference type="NCBI Taxonomy" id="2759707"/>
    <lineage>
        <taxon>Bacteria</taxon>
        <taxon>Pseudomonadati</taxon>
        <taxon>Pseudomonadota</taxon>
        <taxon>Alphaproteobacteria</taxon>
        <taxon>Sphingomonadales</taxon>
        <taxon>Sphingosinicellaceae</taxon>
        <taxon>Sandaracinobacteroides</taxon>
    </lineage>
</organism>